<evidence type="ECO:0000259" key="5">
    <source>
        <dbReference type="PROSITE" id="PS51078"/>
    </source>
</evidence>
<feature type="domain" description="IclR-ED" evidence="5">
    <location>
        <begin position="79"/>
        <end position="261"/>
    </location>
</feature>
<dbReference type="SUPFAM" id="SSF55781">
    <property type="entry name" value="GAF domain-like"/>
    <property type="match status" value="1"/>
</dbReference>
<organism evidence="6 7">
    <name type="scientific">Haloterrigena gelatinilytica</name>
    <dbReference type="NCBI Taxonomy" id="2741724"/>
    <lineage>
        <taxon>Archaea</taxon>
        <taxon>Methanobacteriati</taxon>
        <taxon>Methanobacteriota</taxon>
        <taxon>Stenosarchaea group</taxon>
        <taxon>Halobacteria</taxon>
        <taxon>Halobacteriales</taxon>
        <taxon>Natrialbaceae</taxon>
        <taxon>Haloterrigena</taxon>
    </lineage>
</organism>
<keyword evidence="1" id="KW-0805">Transcription regulation</keyword>
<evidence type="ECO:0000256" key="2">
    <source>
        <dbReference type="ARBA" id="ARBA00023125"/>
    </source>
</evidence>
<dbReference type="PANTHER" id="PTHR30136">
    <property type="entry name" value="HELIX-TURN-HELIX TRANSCRIPTIONAL REGULATOR, ICLR FAMILY"/>
    <property type="match status" value="1"/>
</dbReference>
<dbReference type="PROSITE" id="PS51077">
    <property type="entry name" value="HTH_ICLR"/>
    <property type="match status" value="1"/>
</dbReference>
<gene>
    <name evidence="6" type="ORF">HT576_22965</name>
</gene>
<dbReference type="InterPro" id="IPR005471">
    <property type="entry name" value="Tscrpt_reg_IclR_N"/>
</dbReference>
<dbReference type="Gene3D" id="1.10.10.10">
    <property type="entry name" value="Winged helix-like DNA-binding domain superfamily/Winged helix DNA-binding domain"/>
    <property type="match status" value="1"/>
</dbReference>
<dbReference type="SUPFAM" id="SSF46785">
    <property type="entry name" value="Winged helix' DNA-binding domain"/>
    <property type="match status" value="1"/>
</dbReference>
<dbReference type="Proteomes" id="UP000728647">
    <property type="component" value="Unassembled WGS sequence"/>
</dbReference>
<dbReference type="PROSITE" id="PS51078">
    <property type="entry name" value="ICLR_ED"/>
    <property type="match status" value="1"/>
</dbReference>
<evidence type="ECO:0000313" key="7">
    <source>
        <dbReference type="Proteomes" id="UP000728647"/>
    </source>
</evidence>
<comment type="caution">
    <text evidence="6">The sequence shown here is derived from an EMBL/GenBank/DDBJ whole genome shotgun (WGS) entry which is preliminary data.</text>
</comment>
<evidence type="ECO:0000256" key="1">
    <source>
        <dbReference type="ARBA" id="ARBA00023015"/>
    </source>
</evidence>
<keyword evidence="2" id="KW-0238">DNA-binding</keyword>
<dbReference type="EMBL" id="JABURA010000003">
    <property type="protein sequence ID" value="NUB93838.1"/>
    <property type="molecule type" value="Genomic_DNA"/>
</dbReference>
<dbReference type="SMART" id="SM00346">
    <property type="entry name" value="HTH_ICLR"/>
    <property type="match status" value="1"/>
</dbReference>
<dbReference type="InterPro" id="IPR050707">
    <property type="entry name" value="HTH_MetabolicPath_Reg"/>
</dbReference>
<protein>
    <submittedName>
        <fullName evidence="6">IclR family transcriptional regulator</fullName>
    </submittedName>
</protein>
<evidence type="ECO:0000256" key="3">
    <source>
        <dbReference type="ARBA" id="ARBA00023163"/>
    </source>
</evidence>
<dbReference type="InterPro" id="IPR011991">
    <property type="entry name" value="ArsR-like_HTH"/>
</dbReference>
<dbReference type="CDD" id="cd00090">
    <property type="entry name" value="HTH_ARSR"/>
    <property type="match status" value="1"/>
</dbReference>
<name>A0A8J8KGV7_9EURY</name>
<accession>A0A8J8KGV7</accession>
<dbReference type="InterPro" id="IPR036390">
    <property type="entry name" value="WH_DNA-bd_sf"/>
</dbReference>
<reference evidence="6" key="1">
    <citation type="submission" date="2020-06" db="EMBL/GenBank/DDBJ databases">
        <title>Haloterrigena sp. nov., an extremely halophilic archaeon isolated from a saline sediment.</title>
        <authorList>
            <person name="Liu B.-B."/>
        </authorList>
    </citation>
    <scope>NUCLEOTIDE SEQUENCE</scope>
    <source>
        <strain evidence="6">SYSU A121-1</strain>
    </source>
</reference>
<evidence type="ECO:0000313" key="6">
    <source>
        <dbReference type="EMBL" id="NUB93838.1"/>
    </source>
</evidence>
<dbReference type="PANTHER" id="PTHR30136:SF35">
    <property type="entry name" value="HTH-TYPE TRANSCRIPTIONAL REGULATOR RV1719"/>
    <property type="match status" value="1"/>
</dbReference>
<dbReference type="Gene3D" id="3.30.450.40">
    <property type="match status" value="1"/>
</dbReference>
<dbReference type="GO" id="GO:0003700">
    <property type="term" value="F:DNA-binding transcription factor activity"/>
    <property type="evidence" value="ECO:0007669"/>
    <property type="project" value="TreeGrafter"/>
</dbReference>
<evidence type="ECO:0000259" key="4">
    <source>
        <dbReference type="PROSITE" id="PS51077"/>
    </source>
</evidence>
<proteinExistence type="predicted"/>
<dbReference type="InterPro" id="IPR036388">
    <property type="entry name" value="WH-like_DNA-bd_sf"/>
</dbReference>
<dbReference type="AlphaFoldDB" id="A0A8J8KGV7"/>
<dbReference type="Pfam" id="PF09339">
    <property type="entry name" value="HTH_IclR"/>
    <property type="match status" value="1"/>
</dbReference>
<dbReference type="InterPro" id="IPR029016">
    <property type="entry name" value="GAF-like_dom_sf"/>
</dbReference>
<sequence length="261" mass="29318">MGEIRLTLYMPDSGDFDTRKTTKTSLEIVEAINDLDGATLTELADHTGLATSTLHTHLKTLEEAEYVARSGKTYKLGLRLFHIGESARRRDPRYILARDKAFELSNNVNEEVSFAVEEYGRSIILYDETPVPSDTGFQVGRYFHMHSSASGKAMLAAFSTERVYEIIDKWGLPKYTENTITNVDELLDELEQVREQGYAVNRQEELEGLYSVAMVINNPDGSVFGSLDISGPPYRLPEDSEIAAQLRPVIGELESKLEEQD</sequence>
<dbReference type="Pfam" id="PF01614">
    <property type="entry name" value="IclR_C"/>
    <property type="match status" value="1"/>
</dbReference>
<keyword evidence="3" id="KW-0804">Transcription</keyword>
<dbReference type="GO" id="GO:0045892">
    <property type="term" value="P:negative regulation of DNA-templated transcription"/>
    <property type="evidence" value="ECO:0007669"/>
    <property type="project" value="TreeGrafter"/>
</dbReference>
<feature type="domain" description="HTH iclR-type" evidence="4">
    <location>
        <begin position="19"/>
        <end position="78"/>
    </location>
</feature>
<dbReference type="GO" id="GO:0003677">
    <property type="term" value="F:DNA binding"/>
    <property type="evidence" value="ECO:0007669"/>
    <property type="project" value="UniProtKB-KW"/>
</dbReference>
<dbReference type="OrthoDB" id="14763at2157"/>
<dbReference type="InterPro" id="IPR014757">
    <property type="entry name" value="Tscrpt_reg_IclR_C"/>
</dbReference>